<evidence type="ECO:0000256" key="2">
    <source>
        <dbReference type="SAM" id="SignalP"/>
    </source>
</evidence>
<keyword evidence="4" id="KW-1185">Reference proteome</keyword>
<evidence type="ECO:0008006" key="5">
    <source>
        <dbReference type="Google" id="ProtNLM"/>
    </source>
</evidence>
<proteinExistence type="predicted"/>
<name>A0ABU4Z2J5_9HYPH</name>
<feature type="chain" id="PRO_5045608144" description="Secreted protein" evidence="2">
    <location>
        <begin position="22"/>
        <end position="116"/>
    </location>
</feature>
<accession>A0ABU4Z2J5</accession>
<evidence type="ECO:0000256" key="1">
    <source>
        <dbReference type="SAM" id="MobiDB-lite"/>
    </source>
</evidence>
<feature type="signal peptide" evidence="2">
    <location>
        <begin position="1"/>
        <end position="21"/>
    </location>
</feature>
<feature type="compositionally biased region" description="Polar residues" evidence="1">
    <location>
        <begin position="39"/>
        <end position="67"/>
    </location>
</feature>
<gene>
    <name evidence="3" type="ORF">RFN29_11780</name>
</gene>
<organism evidence="3 4">
    <name type="scientific">Mesorhizobium captivum</name>
    <dbReference type="NCBI Taxonomy" id="3072319"/>
    <lineage>
        <taxon>Bacteria</taxon>
        <taxon>Pseudomonadati</taxon>
        <taxon>Pseudomonadota</taxon>
        <taxon>Alphaproteobacteria</taxon>
        <taxon>Hyphomicrobiales</taxon>
        <taxon>Phyllobacteriaceae</taxon>
        <taxon>Mesorhizobium</taxon>
    </lineage>
</organism>
<protein>
    <recommendedName>
        <fullName evidence="5">Secreted protein</fullName>
    </recommendedName>
</protein>
<evidence type="ECO:0000313" key="3">
    <source>
        <dbReference type="EMBL" id="MDX8492262.1"/>
    </source>
</evidence>
<reference evidence="3 4" key="1">
    <citation type="submission" date="2023-08" db="EMBL/GenBank/DDBJ databases">
        <title>Implementing the SeqCode for naming new Mesorhizobium species isolated from Vachellia karroo root nodules.</title>
        <authorList>
            <person name="Van Lill M."/>
        </authorList>
    </citation>
    <scope>NUCLEOTIDE SEQUENCE [LARGE SCALE GENOMIC DNA]</scope>
    <source>
        <strain evidence="3 4">VK22B</strain>
    </source>
</reference>
<dbReference type="EMBL" id="JAVIJC010000010">
    <property type="protein sequence ID" value="MDX8492262.1"/>
    <property type="molecule type" value="Genomic_DNA"/>
</dbReference>
<feature type="compositionally biased region" description="Polar residues" evidence="1">
    <location>
        <begin position="96"/>
        <end position="116"/>
    </location>
</feature>
<sequence length="116" mass="11233">MFKTILAASALTIGLATAAMAQSAGHMGSGDTSGHMGSGATNDTTGAGSGQTVVPNSDNVDPSTTGSIYGGPAYDDGMNSNADRNCAPGPQGAQPDASNLSPGTTAPTVNDKNCGK</sequence>
<evidence type="ECO:0000313" key="4">
    <source>
        <dbReference type="Proteomes" id="UP001271249"/>
    </source>
</evidence>
<dbReference type="RefSeq" id="WP_320226260.1">
    <property type="nucleotide sequence ID" value="NZ_JAVIJC010000010.1"/>
</dbReference>
<keyword evidence="2" id="KW-0732">Signal</keyword>
<feature type="region of interest" description="Disordered" evidence="1">
    <location>
        <begin position="21"/>
        <end position="116"/>
    </location>
</feature>
<comment type="caution">
    <text evidence="3">The sequence shown here is derived from an EMBL/GenBank/DDBJ whole genome shotgun (WGS) entry which is preliminary data.</text>
</comment>
<dbReference type="Proteomes" id="UP001271249">
    <property type="component" value="Unassembled WGS sequence"/>
</dbReference>